<keyword evidence="3" id="KW-1185">Reference proteome</keyword>
<dbReference type="RefSeq" id="WP_188597101.1">
    <property type="nucleotide sequence ID" value="NZ_BMNL01000004.1"/>
</dbReference>
<dbReference type="Pfam" id="PF08241">
    <property type="entry name" value="Methyltransf_11"/>
    <property type="match status" value="1"/>
</dbReference>
<sequence>MSSLATLARIAWAYSALISKALRGLHRIVEKQVPPGSSVLDVGCGPGILDSMLQSRGSRVVCIDVLPQMAELAFRRGVDVAVGSAEMIPTRRASFDAAITVLVMHQVKDRERAVGEILSSLKPGGRWIAAEFARRSAVNRVFMDYGPFKSPGKPVAKWWFGVEVTVSSQGNALTSSN</sequence>
<evidence type="ECO:0000259" key="1">
    <source>
        <dbReference type="Pfam" id="PF08241"/>
    </source>
</evidence>
<comment type="caution">
    <text evidence="2">The sequence shown here is derived from an EMBL/GenBank/DDBJ whole genome shotgun (WGS) entry which is preliminary data.</text>
</comment>
<dbReference type="AlphaFoldDB" id="A0A830GW01"/>
<organism evidence="2 3">
    <name type="scientific">Thermocladium modestius</name>
    <dbReference type="NCBI Taxonomy" id="62609"/>
    <lineage>
        <taxon>Archaea</taxon>
        <taxon>Thermoproteota</taxon>
        <taxon>Thermoprotei</taxon>
        <taxon>Thermoproteales</taxon>
        <taxon>Thermoproteaceae</taxon>
        <taxon>Thermocladium</taxon>
    </lineage>
</organism>
<feature type="domain" description="Methyltransferase type 11" evidence="1">
    <location>
        <begin position="40"/>
        <end position="128"/>
    </location>
</feature>
<protein>
    <recommendedName>
        <fullName evidence="1">Methyltransferase type 11 domain-containing protein</fullName>
    </recommendedName>
</protein>
<dbReference type="CDD" id="cd02440">
    <property type="entry name" value="AdoMet_MTases"/>
    <property type="match status" value="1"/>
</dbReference>
<dbReference type="PANTHER" id="PTHR43591">
    <property type="entry name" value="METHYLTRANSFERASE"/>
    <property type="match status" value="1"/>
</dbReference>
<dbReference type="InterPro" id="IPR029063">
    <property type="entry name" value="SAM-dependent_MTases_sf"/>
</dbReference>
<evidence type="ECO:0000313" key="2">
    <source>
        <dbReference type="EMBL" id="GGP22420.1"/>
    </source>
</evidence>
<dbReference type="InterPro" id="IPR013216">
    <property type="entry name" value="Methyltransf_11"/>
</dbReference>
<evidence type="ECO:0000313" key="3">
    <source>
        <dbReference type="Proteomes" id="UP000610960"/>
    </source>
</evidence>
<dbReference type="OrthoDB" id="1018at2157"/>
<gene>
    <name evidence="2" type="ORF">GCM10007981_18410</name>
</gene>
<proteinExistence type="predicted"/>
<reference evidence="2" key="2">
    <citation type="submission" date="2020-09" db="EMBL/GenBank/DDBJ databases">
        <authorList>
            <person name="Sun Q."/>
            <person name="Ohkuma M."/>
        </authorList>
    </citation>
    <scope>NUCLEOTIDE SEQUENCE</scope>
    <source>
        <strain evidence="2">JCM 10088</strain>
    </source>
</reference>
<dbReference type="Gene3D" id="3.40.50.150">
    <property type="entry name" value="Vaccinia Virus protein VP39"/>
    <property type="match status" value="1"/>
</dbReference>
<dbReference type="GO" id="GO:0008757">
    <property type="term" value="F:S-adenosylmethionine-dependent methyltransferase activity"/>
    <property type="evidence" value="ECO:0007669"/>
    <property type="project" value="InterPro"/>
</dbReference>
<dbReference type="SUPFAM" id="SSF53335">
    <property type="entry name" value="S-adenosyl-L-methionine-dependent methyltransferases"/>
    <property type="match status" value="1"/>
</dbReference>
<dbReference type="EMBL" id="BMNL01000004">
    <property type="protein sequence ID" value="GGP22420.1"/>
    <property type="molecule type" value="Genomic_DNA"/>
</dbReference>
<reference evidence="2" key="1">
    <citation type="journal article" date="2014" name="Int. J. Syst. Evol. Microbiol.">
        <title>Complete genome sequence of Corynebacterium casei LMG S-19264T (=DSM 44701T), isolated from a smear-ripened cheese.</title>
        <authorList>
            <consortium name="US DOE Joint Genome Institute (JGI-PGF)"/>
            <person name="Walter F."/>
            <person name="Albersmeier A."/>
            <person name="Kalinowski J."/>
            <person name="Ruckert C."/>
        </authorList>
    </citation>
    <scope>NUCLEOTIDE SEQUENCE</scope>
    <source>
        <strain evidence="2">JCM 10088</strain>
    </source>
</reference>
<name>A0A830GW01_9CREN</name>
<dbReference type="Proteomes" id="UP000610960">
    <property type="component" value="Unassembled WGS sequence"/>
</dbReference>
<accession>A0A830GW01</accession>